<comment type="caution">
    <text evidence="5">The sequence shown here is derived from an EMBL/GenBank/DDBJ whole genome shotgun (WGS) entry which is preliminary data.</text>
</comment>
<dbReference type="NCBIfam" id="TIGR01617">
    <property type="entry name" value="arsC_related"/>
    <property type="match status" value="1"/>
</dbReference>
<gene>
    <name evidence="5" type="ORF">H5R63_00250</name>
    <name evidence="4" type="ORF">H5R64_00735</name>
</gene>
<evidence type="ECO:0000313" key="4">
    <source>
        <dbReference type="EMBL" id="MBB1062340.1"/>
    </source>
</evidence>
<dbReference type="PROSITE" id="PS51353">
    <property type="entry name" value="ARSC"/>
    <property type="match status" value="1"/>
</dbReference>
<dbReference type="Pfam" id="PF03960">
    <property type="entry name" value="ArsC"/>
    <property type="match status" value="1"/>
</dbReference>
<dbReference type="PANTHER" id="PTHR30041:SF7">
    <property type="entry name" value="GLOBAL TRANSCRIPTIONAL REGULATOR SPX"/>
    <property type="match status" value="1"/>
</dbReference>
<protein>
    <submittedName>
        <fullName evidence="5">Spx/MgsR family RNA polymerase-binding regulatory protein</fullName>
    </submittedName>
</protein>
<dbReference type="EMBL" id="JACIUY010000011">
    <property type="protein sequence ID" value="MBB1085251.1"/>
    <property type="molecule type" value="Genomic_DNA"/>
</dbReference>
<dbReference type="InterPro" id="IPR006660">
    <property type="entry name" value="Arsenate_reductase-like"/>
</dbReference>
<dbReference type="InterPro" id="IPR036249">
    <property type="entry name" value="Thioredoxin-like_sf"/>
</dbReference>
<dbReference type="SUPFAM" id="SSF52833">
    <property type="entry name" value="Thioredoxin-like"/>
    <property type="match status" value="1"/>
</dbReference>
<proteinExistence type="inferred from homology"/>
<evidence type="ECO:0000256" key="3">
    <source>
        <dbReference type="PROSITE-ProRule" id="PRU01282"/>
    </source>
</evidence>
<evidence type="ECO:0000256" key="2">
    <source>
        <dbReference type="ARBA" id="ARBA00023284"/>
    </source>
</evidence>
<dbReference type="Proteomes" id="UP000518255">
    <property type="component" value="Unassembled WGS sequence"/>
</dbReference>
<reference evidence="6 7" key="1">
    <citation type="submission" date="2020-07" db="EMBL/GenBank/DDBJ databases">
        <title>Description of Limosilactobacillus balticus sp. nov., Limosilactobacillus agrestis sp. nov., Limosilactobacillus albertensis sp. nov., Limosilactobacillus rudii sp. nov., Limosilactobacillus fastidiosus sp. nov., five novel Limosilactobacillus species isolated from the vertebrate gastrointestinal tract, and proposal of 6 subspecies of Limosilactobacillus reuteri adapted to the gastrointestinal tract of specific vertebrate hosts.</title>
        <authorList>
            <person name="Li F."/>
            <person name="Cheng C."/>
            <person name="Zheng J."/>
            <person name="Quevedo R.M."/>
            <person name="Li J."/>
            <person name="Roos S."/>
            <person name="Gaenzle M.G."/>
            <person name="Walter J."/>
        </authorList>
    </citation>
    <scope>NUCLEOTIDE SEQUENCE [LARGE SCALE GENOMIC DNA]</scope>
    <source>
        <strain evidence="5 6">WF-MA3-C</strain>
        <strain evidence="4 7">WF-MO7-1</strain>
    </source>
</reference>
<comment type="similarity">
    <text evidence="3">Belongs to the ArsC family.</text>
</comment>
<dbReference type="RefSeq" id="WP_182579957.1">
    <property type="nucleotide sequence ID" value="NZ_JACIUY010000011.1"/>
</dbReference>
<keyword evidence="7" id="KW-1185">Reference proteome</keyword>
<sequence>MVWIYYHTNDPSKRKAVKWLTAHRLSVNERNIEKQSLTQSEIFNLLSKSINGTADLISSRSRDTKALKLTSENLTINQLVKTIQKNPHVLKNPIICDENKLVTGFDQEKMGIFVSQQERRDELANLLLKHNLQTSHFAFPF</sequence>
<dbReference type="PANTHER" id="PTHR30041">
    <property type="entry name" value="ARSENATE REDUCTASE"/>
    <property type="match status" value="1"/>
</dbReference>
<accession>A0A7W3TXS6</accession>
<dbReference type="AlphaFoldDB" id="A0A7W3TXS6"/>
<evidence type="ECO:0000313" key="7">
    <source>
        <dbReference type="Proteomes" id="UP000544052"/>
    </source>
</evidence>
<dbReference type="Gene3D" id="3.40.30.10">
    <property type="entry name" value="Glutaredoxin"/>
    <property type="match status" value="1"/>
</dbReference>
<evidence type="ECO:0000313" key="6">
    <source>
        <dbReference type="Proteomes" id="UP000518255"/>
    </source>
</evidence>
<dbReference type="Proteomes" id="UP000544052">
    <property type="component" value="Unassembled WGS sequence"/>
</dbReference>
<evidence type="ECO:0000256" key="1">
    <source>
        <dbReference type="ARBA" id="ARBA00023157"/>
    </source>
</evidence>
<dbReference type="InterPro" id="IPR006504">
    <property type="entry name" value="Tscrpt_reg_Spx/MgsR"/>
</dbReference>
<keyword evidence="1" id="KW-1015">Disulfide bond</keyword>
<name>A0A7W3TXS6_9LACO</name>
<evidence type="ECO:0000313" key="5">
    <source>
        <dbReference type="EMBL" id="MBB1085251.1"/>
    </source>
</evidence>
<keyword evidence="2" id="KW-0676">Redox-active center</keyword>
<dbReference type="EMBL" id="JACIUZ010000011">
    <property type="protein sequence ID" value="MBB1062340.1"/>
    <property type="molecule type" value="Genomic_DNA"/>
</dbReference>
<organism evidence="5 6">
    <name type="scientific">Limosilactobacillus fastidiosus</name>
    <dbReference type="NCBI Taxonomy" id="2759855"/>
    <lineage>
        <taxon>Bacteria</taxon>
        <taxon>Bacillati</taxon>
        <taxon>Bacillota</taxon>
        <taxon>Bacilli</taxon>
        <taxon>Lactobacillales</taxon>
        <taxon>Lactobacillaceae</taxon>
        <taxon>Limosilactobacillus</taxon>
    </lineage>
</organism>